<feature type="region of interest" description="Disordered" evidence="2">
    <location>
        <begin position="34"/>
        <end position="64"/>
    </location>
</feature>
<dbReference type="InterPro" id="IPR013083">
    <property type="entry name" value="Znf_RING/FYVE/PHD"/>
</dbReference>
<keyword evidence="5" id="KW-1185">Reference proteome</keyword>
<reference evidence="4" key="1">
    <citation type="submission" date="2021-03" db="EMBL/GenBank/DDBJ databases">
        <authorList>
            <person name="Li Z."/>
            <person name="Yang C."/>
        </authorList>
    </citation>
    <scope>NUCLEOTIDE SEQUENCE</scope>
    <source>
        <strain evidence="4">Dzin_1.0</strain>
        <tissue evidence="4">Leaf</tissue>
    </source>
</reference>
<keyword evidence="1" id="KW-0863">Zinc-finger</keyword>
<evidence type="ECO:0000313" key="5">
    <source>
        <dbReference type="Proteomes" id="UP001085076"/>
    </source>
</evidence>
<evidence type="ECO:0000313" key="4">
    <source>
        <dbReference type="EMBL" id="KAJ0966215.1"/>
    </source>
</evidence>
<dbReference type="Gene3D" id="3.30.40.10">
    <property type="entry name" value="Zinc/RING finger domain, C3HC4 (zinc finger)"/>
    <property type="match status" value="1"/>
</dbReference>
<dbReference type="Pfam" id="PF13920">
    <property type="entry name" value="zf-C3HC4_3"/>
    <property type="match status" value="1"/>
</dbReference>
<evidence type="ECO:0000259" key="3">
    <source>
        <dbReference type="PROSITE" id="PS50089"/>
    </source>
</evidence>
<name>A0A9D5C408_9LILI</name>
<feature type="region of interest" description="Disordered" evidence="2">
    <location>
        <begin position="144"/>
        <end position="203"/>
    </location>
</feature>
<dbReference type="SUPFAM" id="SSF57850">
    <property type="entry name" value="RING/U-box"/>
    <property type="match status" value="1"/>
</dbReference>
<organism evidence="4 5">
    <name type="scientific">Dioscorea zingiberensis</name>
    <dbReference type="NCBI Taxonomy" id="325984"/>
    <lineage>
        <taxon>Eukaryota</taxon>
        <taxon>Viridiplantae</taxon>
        <taxon>Streptophyta</taxon>
        <taxon>Embryophyta</taxon>
        <taxon>Tracheophyta</taxon>
        <taxon>Spermatophyta</taxon>
        <taxon>Magnoliopsida</taxon>
        <taxon>Liliopsida</taxon>
        <taxon>Dioscoreales</taxon>
        <taxon>Dioscoreaceae</taxon>
        <taxon>Dioscorea</taxon>
    </lineage>
</organism>
<proteinExistence type="predicted"/>
<dbReference type="OrthoDB" id="6078042at2759"/>
<dbReference type="InterPro" id="IPR001841">
    <property type="entry name" value="Znf_RING"/>
</dbReference>
<feature type="domain" description="RING-type" evidence="3">
    <location>
        <begin position="666"/>
        <end position="705"/>
    </location>
</feature>
<gene>
    <name evidence="4" type="ORF">J5N97_027353</name>
</gene>
<dbReference type="Proteomes" id="UP001085076">
    <property type="component" value="Miscellaneous, Linkage group lg08"/>
</dbReference>
<accession>A0A9D5C408</accession>
<comment type="caution">
    <text evidence="4">The sequence shown here is derived from an EMBL/GenBank/DDBJ whole genome shotgun (WGS) entry which is preliminary data.</text>
</comment>
<sequence length="718" mass="80217">MASSVARMPAADEWRSAAFVHPSFSNRLNKLRIRIPSSSDDDPGDDLNLNKDGAPVSDSPRRQPRIVDRWRTPREPSEIVASVERQAHQAEISALTTITQPVSARAASFLRDTSPGLSECSGGSVDLPRNVRASSLIQKWREIEAESVPSSTPRAPVDSATNVVASSSPDEPSVISNESEGYAGWDSDNAANEPANAPSLLESEGGRVGHIVKLLSLGSQKPSSEVNGSDENEQMGGDCLVSERKEGFGGLTRFRIRSRYEIKGLTERIDQERRKELDALRERQAVSRFSHRGRIQTLLRLMLLRREVSAQAQERHDTKPAELNQLQSGSTIVVLREKFNIRGQPDGEVQIAETSGSSHIEFPIISQDSCDSGLNDQLPSDDNAFEEAASSRDSESMPPEPNSPQSRSEDQHEGSQTPDFSWEERSLDGSNIDWGRPSNSSSHSWQAEAVIQEAEPYIQQNSLNAECTWMSTPNQWGGLVVSSQAMCNNILENFSENMEIRELLKRRPVSTSLASDFRDRMDRLMLSLLRKQAQQSYYDNFAAEDEEQPVWRQNIEFHDANQVASSSSLVPLPNQTFYHPENWEHASLVHLSSYLLFAMEKETGHDLRRDIAQIHNEILELRKLVESCMEWQVRLQHSIKQEVSAAVSKSENTSNSNWTPTKKGNCCICYEMEVDSLLYRCGHMCTCFKCAHELLWSSGICPVCSALIVDVVRAYSNP</sequence>
<dbReference type="PANTHER" id="PTHR47820:SF3">
    <property type="entry name" value="OS07G0499800 PROTEIN"/>
    <property type="match status" value="1"/>
</dbReference>
<dbReference type="GO" id="GO:0008270">
    <property type="term" value="F:zinc ion binding"/>
    <property type="evidence" value="ECO:0007669"/>
    <property type="project" value="UniProtKB-KW"/>
</dbReference>
<protein>
    <recommendedName>
        <fullName evidence="3">RING-type domain-containing protein</fullName>
    </recommendedName>
</protein>
<feature type="compositionally biased region" description="Polar residues" evidence="2">
    <location>
        <begin position="148"/>
        <end position="179"/>
    </location>
</feature>
<dbReference type="CDD" id="cd16647">
    <property type="entry name" value="mRING-HC-C3HC5_NEU1"/>
    <property type="match status" value="1"/>
</dbReference>
<keyword evidence="1" id="KW-0862">Zinc</keyword>
<feature type="compositionally biased region" description="Polar residues" evidence="2">
    <location>
        <begin position="367"/>
        <end position="380"/>
    </location>
</feature>
<feature type="region of interest" description="Disordered" evidence="2">
    <location>
        <begin position="367"/>
        <end position="442"/>
    </location>
</feature>
<keyword evidence="1" id="KW-0479">Metal-binding</keyword>
<dbReference type="PANTHER" id="PTHR47820">
    <property type="entry name" value="BNAC05G24000D PROTEIN"/>
    <property type="match status" value="1"/>
</dbReference>
<reference evidence="4" key="2">
    <citation type="journal article" date="2022" name="Hortic Res">
        <title>The genome of Dioscorea zingiberensis sheds light on the biosynthesis, origin and evolution of the medicinally important diosgenin saponins.</title>
        <authorList>
            <person name="Li Y."/>
            <person name="Tan C."/>
            <person name="Li Z."/>
            <person name="Guo J."/>
            <person name="Li S."/>
            <person name="Chen X."/>
            <person name="Wang C."/>
            <person name="Dai X."/>
            <person name="Yang H."/>
            <person name="Song W."/>
            <person name="Hou L."/>
            <person name="Xu J."/>
            <person name="Tong Z."/>
            <person name="Xu A."/>
            <person name="Yuan X."/>
            <person name="Wang W."/>
            <person name="Yang Q."/>
            <person name="Chen L."/>
            <person name="Sun Z."/>
            <person name="Wang K."/>
            <person name="Pan B."/>
            <person name="Chen J."/>
            <person name="Bao Y."/>
            <person name="Liu F."/>
            <person name="Qi X."/>
            <person name="Gang D.R."/>
            <person name="Wen J."/>
            <person name="Li J."/>
        </authorList>
    </citation>
    <scope>NUCLEOTIDE SEQUENCE</scope>
    <source>
        <strain evidence="4">Dzin_1.0</strain>
    </source>
</reference>
<evidence type="ECO:0000256" key="1">
    <source>
        <dbReference type="PROSITE-ProRule" id="PRU00175"/>
    </source>
</evidence>
<dbReference type="AlphaFoldDB" id="A0A9D5C408"/>
<dbReference type="EMBL" id="JAGGNH010000008">
    <property type="protein sequence ID" value="KAJ0966215.1"/>
    <property type="molecule type" value="Genomic_DNA"/>
</dbReference>
<evidence type="ECO:0000256" key="2">
    <source>
        <dbReference type="SAM" id="MobiDB-lite"/>
    </source>
</evidence>
<dbReference type="PROSITE" id="PS50089">
    <property type="entry name" value="ZF_RING_2"/>
    <property type="match status" value="1"/>
</dbReference>